<dbReference type="EMBL" id="JANUCT010000015">
    <property type="protein sequence ID" value="MCS3904080.1"/>
    <property type="molecule type" value="Genomic_DNA"/>
</dbReference>
<evidence type="ECO:0000313" key="3">
    <source>
        <dbReference type="EMBL" id="MCS3904080.1"/>
    </source>
</evidence>
<comment type="caution">
    <text evidence="3">The sequence shown here is derived from an EMBL/GenBank/DDBJ whole genome shotgun (WGS) entry which is preliminary data.</text>
</comment>
<name>A0AAE3HKL5_9GAMM</name>
<keyword evidence="1" id="KW-0732">Signal</keyword>
<proteinExistence type="predicted"/>
<dbReference type="InterPro" id="IPR032710">
    <property type="entry name" value="NTF2-like_dom_sf"/>
</dbReference>
<gene>
    <name evidence="3" type="ORF">J2T55_002113</name>
</gene>
<sequence>MNGLKNTGKLYALALTGLLALGLTGPALADSATETAEELNRDWNRAFNSHNAEELASMYAEDALVSPASGKVIKGREAIQELFQGYIDNGLKKHRITVLRADASGKMLYQVAEWRASGKPKNAVIPLHKGILKTVFKRNDAGDWRIQSHVWNMEK</sequence>
<organism evidence="3 4">
    <name type="scientific">Methylohalomonas lacus</name>
    <dbReference type="NCBI Taxonomy" id="398773"/>
    <lineage>
        <taxon>Bacteria</taxon>
        <taxon>Pseudomonadati</taxon>
        <taxon>Pseudomonadota</taxon>
        <taxon>Gammaproteobacteria</taxon>
        <taxon>Methylohalomonadales</taxon>
        <taxon>Methylohalomonadaceae</taxon>
        <taxon>Methylohalomonas</taxon>
    </lineage>
</organism>
<dbReference type="RefSeq" id="WP_259056308.1">
    <property type="nucleotide sequence ID" value="NZ_JANUCT010000015.1"/>
</dbReference>
<feature type="chain" id="PRO_5042206580" evidence="1">
    <location>
        <begin position="30"/>
        <end position="155"/>
    </location>
</feature>
<feature type="signal peptide" evidence="1">
    <location>
        <begin position="1"/>
        <end position="29"/>
    </location>
</feature>
<keyword evidence="4" id="KW-1185">Reference proteome</keyword>
<reference evidence="3" key="1">
    <citation type="submission" date="2022-08" db="EMBL/GenBank/DDBJ databases">
        <title>Genomic Encyclopedia of Type Strains, Phase III (KMG-III): the genomes of soil and plant-associated and newly described type strains.</title>
        <authorList>
            <person name="Whitman W."/>
        </authorList>
    </citation>
    <scope>NUCLEOTIDE SEQUENCE</scope>
    <source>
        <strain evidence="3">HMT 1</strain>
    </source>
</reference>
<evidence type="ECO:0000313" key="4">
    <source>
        <dbReference type="Proteomes" id="UP001204445"/>
    </source>
</evidence>
<feature type="domain" description="DUF4440" evidence="2">
    <location>
        <begin position="38"/>
        <end position="146"/>
    </location>
</feature>
<dbReference type="AlphaFoldDB" id="A0AAE3HKL5"/>
<dbReference type="Pfam" id="PF14534">
    <property type="entry name" value="DUF4440"/>
    <property type="match status" value="1"/>
</dbReference>
<protein>
    <submittedName>
        <fullName evidence="3">Uncharacterized protein (TIGR02246 family)</fullName>
    </submittedName>
</protein>
<dbReference type="Gene3D" id="3.10.450.50">
    <property type="match status" value="1"/>
</dbReference>
<dbReference type="CDD" id="cd00531">
    <property type="entry name" value="NTF2_like"/>
    <property type="match status" value="1"/>
</dbReference>
<dbReference type="SUPFAM" id="SSF54427">
    <property type="entry name" value="NTF2-like"/>
    <property type="match status" value="1"/>
</dbReference>
<dbReference type="InterPro" id="IPR011944">
    <property type="entry name" value="Steroid_delta5-4_isomerase"/>
</dbReference>
<dbReference type="InterPro" id="IPR027843">
    <property type="entry name" value="DUF4440"/>
</dbReference>
<evidence type="ECO:0000256" key="1">
    <source>
        <dbReference type="SAM" id="SignalP"/>
    </source>
</evidence>
<dbReference type="Proteomes" id="UP001204445">
    <property type="component" value="Unassembled WGS sequence"/>
</dbReference>
<accession>A0AAE3HKL5</accession>
<evidence type="ECO:0000259" key="2">
    <source>
        <dbReference type="Pfam" id="PF14534"/>
    </source>
</evidence>
<dbReference type="NCBIfam" id="TIGR02246">
    <property type="entry name" value="SgcJ/EcaC family oxidoreductase"/>
    <property type="match status" value="1"/>
</dbReference>